<name>A0ACC3DND1_9PEZI</name>
<protein>
    <submittedName>
        <fullName evidence="1">Uncharacterized protein</fullName>
    </submittedName>
</protein>
<evidence type="ECO:0000313" key="2">
    <source>
        <dbReference type="Proteomes" id="UP001186974"/>
    </source>
</evidence>
<dbReference type="EMBL" id="JAWDJW010002215">
    <property type="protein sequence ID" value="KAK3078087.1"/>
    <property type="molecule type" value="Genomic_DNA"/>
</dbReference>
<proteinExistence type="predicted"/>
<dbReference type="Proteomes" id="UP001186974">
    <property type="component" value="Unassembled WGS sequence"/>
</dbReference>
<organism evidence="1 2">
    <name type="scientific">Coniosporium uncinatum</name>
    <dbReference type="NCBI Taxonomy" id="93489"/>
    <lineage>
        <taxon>Eukaryota</taxon>
        <taxon>Fungi</taxon>
        <taxon>Dikarya</taxon>
        <taxon>Ascomycota</taxon>
        <taxon>Pezizomycotina</taxon>
        <taxon>Dothideomycetes</taxon>
        <taxon>Dothideomycetes incertae sedis</taxon>
        <taxon>Coniosporium</taxon>
    </lineage>
</organism>
<sequence length="55" mass="5998">KPETRIPSLVPVDEWNGQSFFRNWESNKRSNGWANVVGSANGGSSGYGRGAQGRM</sequence>
<reference evidence="1" key="1">
    <citation type="submission" date="2024-09" db="EMBL/GenBank/DDBJ databases">
        <title>Black Yeasts Isolated from many extreme environments.</title>
        <authorList>
            <person name="Coleine C."/>
            <person name="Stajich J.E."/>
            <person name="Selbmann L."/>
        </authorList>
    </citation>
    <scope>NUCLEOTIDE SEQUENCE</scope>
    <source>
        <strain evidence="1">CCFEE 5737</strain>
    </source>
</reference>
<comment type="caution">
    <text evidence="1">The sequence shown here is derived from an EMBL/GenBank/DDBJ whole genome shotgun (WGS) entry which is preliminary data.</text>
</comment>
<accession>A0ACC3DND1</accession>
<gene>
    <name evidence="1" type="ORF">LTS18_008483</name>
</gene>
<evidence type="ECO:0000313" key="1">
    <source>
        <dbReference type="EMBL" id="KAK3078087.1"/>
    </source>
</evidence>
<feature type="non-terminal residue" evidence="1">
    <location>
        <position position="1"/>
    </location>
</feature>
<keyword evidence="2" id="KW-1185">Reference proteome</keyword>